<evidence type="ECO:0000313" key="1">
    <source>
        <dbReference type="EMBL" id="CCX33205.1"/>
    </source>
</evidence>
<gene>
    <name evidence="1" type="ORF">PCON_14245</name>
</gene>
<dbReference type="AlphaFoldDB" id="U4LTX9"/>
<keyword evidence="2" id="KW-1185">Reference proteome</keyword>
<accession>U4LTX9</accession>
<protein>
    <submittedName>
        <fullName evidence="1">Uncharacterized protein</fullName>
    </submittedName>
</protein>
<dbReference type="Proteomes" id="UP000018144">
    <property type="component" value="Unassembled WGS sequence"/>
</dbReference>
<proteinExistence type="predicted"/>
<organism evidence="1 2">
    <name type="scientific">Pyronema omphalodes (strain CBS 100304)</name>
    <name type="common">Pyronema confluens</name>
    <dbReference type="NCBI Taxonomy" id="1076935"/>
    <lineage>
        <taxon>Eukaryota</taxon>
        <taxon>Fungi</taxon>
        <taxon>Dikarya</taxon>
        <taxon>Ascomycota</taxon>
        <taxon>Pezizomycotina</taxon>
        <taxon>Pezizomycetes</taxon>
        <taxon>Pezizales</taxon>
        <taxon>Pyronemataceae</taxon>
        <taxon>Pyronema</taxon>
    </lineage>
</organism>
<dbReference type="EMBL" id="HF936032">
    <property type="protein sequence ID" value="CCX33205.1"/>
    <property type="molecule type" value="Genomic_DNA"/>
</dbReference>
<evidence type="ECO:0000313" key="2">
    <source>
        <dbReference type="Proteomes" id="UP000018144"/>
    </source>
</evidence>
<sequence>MSFEVDGYLVVRSAIEMEMIQNVETDISREINVMEGMRSEQSFDEGAAFKLGWPQSCADIVSTFVKKTLPNLALKNRFLHLKSSELCLLFDRQKTVAVSPYGHTDIFVVIPIRNPASELYPKLYESDENQCKEVRLELGDIMIRDGRMGLLYPAMERQLLTLFVCLHYSVNV</sequence>
<name>U4LTX9_PYROM</name>
<reference evidence="1 2" key="1">
    <citation type="journal article" date="2013" name="PLoS Genet.">
        <title>The genome and development-dependent transcriptomes of Pyronema confluens: a window into fungal evolution.</title>
        <authorList>
            <person name="Traeger S."/>
            <person name="Altegoer F."/>
            <person name="Freitag M."/>
            <person name="Gabaldon T."/>
            <person name="Kempken F."/>
            <person name="Kumar A."/>
            <person name="Marcet-Houben M."/>
            <person name="Poggeler S."/>
            <person name="Stajich J.E."/>
            <person name="Nowrousian M."/>
        </authorList>
    </citation>
    <scope>NUCLEOTIDE SEQUENCE [LARGE SCALE GENOMIC DNA]</scope>
    <source>
        <strain evidence="2">CBS 100304</strain>
        <tissue evidence="1">Vegetative mycelium</tissue>
    </source>
</reference>